<comment type="function">
    <text evidence="5">ATP-dependent carboxylate-amine ligase which exhibits weak glutamate--cysteine ligase activity.</text>
</comment>
<dbReference type="EC" id="6.3.2.2" evidence="5"/>
<dbReference type="GO" id="GO:0042398">
    <property type="term" value="P:modified amino acid biosynthetic process"/>
    <property type="evidence" value="ECO:0007669"/>
    <property type="project" value="InterPro"/>
</dbReference>
<dbReference type="NCBIfam" id="TIGR02050">
    <property type="entry name" value="gshA_cyan_rel"/>
    <property type="match status" value="1"/>
</dbReference>
<dbReference type="AlphaFoldDB" id="A0A5C4WV49"/>
<keyword evidence="7" id="KW-1185">Reference proteome</keyword>
<evidence type="ECO:0000256" key="3">
    <source>
        <dbReference type="ARBA" id="ARBA00022840"/>
    </source>
</evidence>
<dbReference type="GO" id="GO:0005524">
    <property type="term" value="F:ATP binding"/>
    <property type="evidence" value="ECO:0007669"/>
    <property type="project" value="UniProtKB-KW"/>
</dbReference>
<sequence length="376" mass="39075">MIGGAGVGGTGMRGGGAVATLGVEEEFLLVDAVSGRTAAKAGEVLARVGAYPYEGGAYQPELSRTQVEAATGVCRTLGELREQLSRARAALARACAAEGLSLVASGTPGPAGGEAVISRGERFERIARMYGDVVGDYQACACQVHVGVADRDTAVAVLNHLRPWLATLLALSANSPFDGGRDTGYASWRMVQQFRFPGSGVPPWFASAAAHDREVDRLVECGVLVDEAMTFWLARPSALYPTVEVRAADAVTTVDEAVLQAALSRGLVRTALNELAAGREGPRAGAQVCAAAVWSAARHGLHGSGVDVVAERRVPATRLLDDLVGWVTPALEESGDLVEVKGLLARAGSGAARQRQAASHGPRALLDLLSVSQEET</sequence>
<evidence type="ECO:0000313" key="7">
    <source>
        <dbReference type="Proteomes" id="UP000312512"/>
    </source>
</evidence>
<dbReference type="HAMAP" id="MF_01609">
    <property type="entry name" value="Glu_cys_ligase_2"/>
    <property type="match status" value="1"/>
</dbReference>
<evidence type="ECO:0000256" key="1">
    <source>
        <dbReference type="ARBA" id="ARBA00022598"/>
    </source>
</evidence>
<dbReference type="Proteomes" id="UP000312512">
    <property type="component" value="Unassembled WGS sequence"/>
</dbReference>
<evidence type="ECO:0000256" key="2">
    <source>
        <dbReference type="ARBA" id="ARBA00022741"/>
    </source>
</evidence>
<dbReference type="InterPro" id="IPR050141">
    <property type="entry name" value="GCL_type2/YbdK_subfam"/>
</dbReference>
<evidence type="ECO:0000256" key="5">
    <source>
        <dbReference type="HAMAP-Rule" id="MF_01609"/>
    </source>
</evidence>
<dbReference type="Gene3D" id="3.30.590.20">
    <property type="match status" value="1"/>
</dbReference>
<reference evidence="6 7" key="1">
    <citation type="submission" date="2019-10" db="EMBL/GenBank/DDBJ databases">
        <title>Nonomuraea sp. nov., isolated from Phyllanthus amarus.</title>
        <authorList>
            <person name="Klykleung N."/>
            <person name="Tanasupawat S."/>
        </authorList>
    </citation>
    <scope>NUCLEOTIDE SEQUENCE [LARGE SCALE GENOMIC DNA]</scope>
    <source>
        <strain evidence="6 7">PA1-10</strain>
    </source>
</reference>
<evidence type="ECO:0000313" key="6">
    <source>
        <dbReference type="EMBL" id="KAB8196748.1"/>
    </source>
</evidence>
<dbReference type="InterPro" id="IPR011793">
    <property type="entry name" value="YbdK"/>
</dbReference>
<dbReference type="GO" id="GO:0004357">
    <property type="term" value="F:glutamate-cysteine ligase activity"/>
    <property type="evidence" value="ECO:0007669"/>
    <property type="project" value="UniProtKB-EC"/>
</dbReference>
<dbReference type="SUPFAM" id="SSF55931">
    <property type="entry name" value="Glutamine synthetase/guanido kinase"/>
    <property type="match status" value="1"/>
</dbReference>
<dbReference type="PANTHER" id="PTHR36510">
    <property type="entry name" value="GLUTAMATE--CYSTEINE LIGASE 2-RELATED"/>
    <property type="match status" value="1"/>
</dbReference>
<comment type="caution">
    <text evidence="6">The sequence shown here is derived from an EMBL/GenBank/DDBJ whole genome shotgun (WGS) entry which is preliminary data.</text>
</comment>
<keyword evidence="2 5" id="KW-0547">Nucleotide-binding</keyword>
<keyword evidence="3 5" id="KW-0067">ATP-binding</keyword>
<organism evidence="6 7">
    <name type="scientific">Nonomuraea phyllanthi</name>
    <dbReference type="NCBI Taxonomy" id="2219224"/>
    <lineage>
        <taxon>Bacteria</taxon>
        <taxon>Bacillati</taxon>
        <taxon>Actinomycetota</taxon>
        <taxon>Actinomycetes</taxon>
        <taxon>Streptosporangiales</taxon>
        <taxon>Streptosporangiaceae</taxon>
        <taxon>Nonomuraea</taxon>
    </lineage>
</organism>
<dbReference type="NCBIfam" id="NF010041">
    <property type="entry name" value="PRK13517.1-1"/>
    <property type="match status" value="1"/>
</dbReference>
<dbReference type="InterPro" id="IPR006336">
    <property type="entry name" value="GCS2"/>
</dbReference>
<dbReference type="InterPro" id="IPR014746">
    <property type="entry name" value="Gln_synth/guanido_kin_cat_dom"/>
</dbReference>
<name>A0A5C4WV49_9ACTN</name>
<dbReference type="OrthoDB" id="9803842at2"/>
<keyword evidence="1 5" id="KW-0436">Ligase</keyword>
<comment type="catalytic activity">
    <reaction evidence="4 5">
        <text>L-cysteine + L-glutamate + ATP = gamma-L-glutamyl-L-cysteine + ADP + phosphate + H(+)</text>
        <dbReference type="Rhea" id="RHEA:13285"/>
        <dbReference type="ChEBI" id="CHEBI:15378"/>
        <dbReference type="ChEBI" id="CHEBI:29985"/>
        <dbReference type="ChEBI" id="CHEBI:30616"/>
        <dbReference type="ChEBI" id="CHEBI:35235"/>
        <dbReference type="ChEBI" id="CHEBI:43474"/>
        <dbReference type="ChEBI" id="CHEBI:58173"/>
        <dbReference type="ChEBI" id="CHEBI:456216"/>
        <dbReference type="EC" id="6.3.2.2"/>
    </reaction>
</comment>
<protein>
    <recommendedName>
        <fullName evidence="5">Putative glutamate--cysteine ligase 2</fullName>
        <ecNumber evidence="5">6.3.2.2</ecNumber>
    </recommendedName>
    <alternativeName>
        <fullName evidence="5">Gamma-glutamylcysteine synthetase 2</fullName>
        <shortName evidence="5">GCS 2</shortName>
        <shortName evidence="5">Gamma-GCS 2</shortName>
    </alternativeName>
</protein>
<comment type="similarity">
    <text evidence="5">Belongs to the glutamate--cysteine ligase type 2 family. YbdK subfamily.</text>
</comment>
<dbReference type="Pfam" id="PF04107">
    <property type="entry name" value="GCS2"/>
    <property type="match status" value="1"/>
</dbReference>
<accession>A0A5C4WV49</accession>
<dbReference type="PANTHER" id="PTHR36510:SF1">
    <property type="entry name" value="GLUTAMATE--CYSTEINE LIGASE 2-RELATED"/>
    <property type="match status" value="1"/>
</dbReference>
<gene>
    <name evidence="6" type="ORF">FH608_008595</name>
</gene>
<proteinExistence type="inferred from homology"/>
<dbReference type="EMBL" id="VDLX02000002">
    <property type="protein sequence ID" value="KAB8196748.1"/>
    <property type="molecule type" value="Genomic_DNA"/>
</dbReference>
<evidence type="ECO:0000256" key="4">
    <source>
        <dbReference type="ARBA" id="ARBA00048819"/>
    </source>
</evidence>